<sequence length="71" mass="7910">MTTRLPPPPPSIFPELLTQPHELSEEGGRSTVTASMSGKEPRSEPQWVTPSSNQVEQVRSFDSHSHNSFLH</sequence>
<gene>
    <name evidence="2" type="primary">WBGene00276901</name>
</gene>
<name>A0A2A6CZA7_PRIPA</name>
<evidence type="ECO:0000313" key="2">
    <source>
        <dbReference type="EnsemblMetazoa" id="PPA38532.1"/>
    </source>
</evidence>
<accession>A0A2A6CZA7</accession>
<organism evidence="2 3">
    <name type="scientific">Pristionchus pacificus</name>
    <name type="common">Parasitic nematode worm</name>
    <dbReference type="NCBI Taxonomy" id="54126"/>
    <lineage>
        <taxon>Eukaryota</taxon>
        <taxon>Metazoa</taxon>
        <taxon>Ecdysozoa</taxon>
        <taxon>Nematoda</taxon>
        <taxon>Chromadorea</taxon>
        <taxon>Rhabditida</taxon>
        <taxon>Rhabditina</taxon>
        <taxon>Diplogasteromorpha</taxon>
        <taxon>Diplogasteroidea</taxon>
        <taxon>Neodiplogasteridae</taxon>
        <taxon>Pristionchus</taxon>
    </lineage>
</organism>
<evidence type="ECO:0000256" key="1">
    <source>
        <dbReference type="SAM" id="MobiDB-lite"/>
    </source>
</evidence>
<dbReference type="AlphaFoldDB" id="A0A2A6CZA7"/>
<evidence type="ECO:0000313" key="3">
    <source>
        <dbReference type="Proteomes" id="UP000005239"/>
    </source>
</evidence>
<dbReference type="EnsemblMetazoa" id="PPA38532.1">
    <property type="protein sequence ID" value="PPA38532.1"/>
    <property type="gene ID" value="WBGene00276901"/>
</dbReference>
<reference evidence="2" key="2">
    <citation type="submission" date="2022-06" db="UniProtKB">
        <authorList>
            <consortium name="EnsemblMetazoa"/>
        </authorList>
    </citation>
    <scope>IDENTIFICATION</scope>
    <source>
        <strain evidence="2">PS312</strain>
    </source>
</reference>
<reference evidence="3" key="1">
    <citation type="journal article" date="2008" name="Nat. Genet.">
        <title>The Pristionchus pacificus genome provides a unique perspective on nematode lifestyle and parasitism.</title>
        <authorList>
            <person name="Dieterich C."/>
            <person name="Clifton S.W."/>
            <person name="Schuster L.N."/>
            <person name="Chinwalla A."/>
            <person name="Delehaunty K."/>
            <person name="Dinkelacker I."/>
            <person name="Fulton L."/>
            <person name="Fulton R."/>
            <person name="Godfrey J."/>
            <person name="Minx P."/>
            <person name="Mitreva M."/>
            <person name="Roeseler W."/>
            <person name="Tian H."/>
            <person name="Witte H."/>
            <person name="Yang S.P."/>
            <person name="Wilson R.K."/>
            <person name="Sommer R.J."/>
        </authorList>
    </citation>
    <scope>NUCLEOTIDE SEQUENCE [LARGE SCALE GENOMIC DNA]</scope>
    <source>
        <strain evidence="3">PS312</strain>
    </source>
</reference>
<feature type="region of interest" description="Disordered" evidence="1">
    <location>
        <begin position="1"/>
        <end position="71"/>
    </location>
</feature>
<protein>
    <submittedName>
        <fullName evidence="2">Uncharacterized protein</fullName>
    </submittedName>
</protein>
<feature type="compositionally biased region" description="Polar residues" evidence="1">
    <location>
        <begin position="46"/>
        <end position="57"/>
    </location>
</feature>
<accession>A0A8R1YU57</accession>
<dbReference type="Proteomes" id="UP000005239">
    <property type="component" value="Unassembled WGS sequence"/>
</dbReference>
<keyword evidence="3" id="KW-1185">Reference proteome</keyword>
<proteinExistence type="predicted"/>
<feature type="compositionally biased region" description="Pro residues" evidence="1">
    <location>
        <begin position="1"/>
        <end position="12"/>
    </location>
</feature>